<reference evidence="2" key="1">
    <citation type="submission" date="2012-06" db="EMBL/GenBank/DDBJ databases">
        <title>The complete genome of Flexibacter litoralis DSM 6794.</title>
        <authorList>
            <person name="Lucas S."/>
            <person name="Copeland A."/>
            <person name="Lapidus A."/>
            <person name="Glavina del Rio T."/>
            <person name="Dalin E."/>
            <person name="Tice H."/>
            <person name="Bruce D."/>
            <person name="Goodwin L."/>
            <person name="Pitluck S."/>
            <person name="Peters L."/>
            <person name="Ovchinnikova G."/>
            <person name="Lu M."/>
            <person name="Kyrpides N."/>
            <person name="Mavromatis K."/>
            <person name="Ivanova N."/>
            <person name="Brettin T."/>
            <person name="Detter J.C."/>
            <person name="Han C."/>
            <person name="Larimer F."/>
            <person name="Land M."/>
            <person name="Hauser L."/>
            <person name="Markowitz V."/>
            <person name="Cheng J.-F."/>
            <person name="Hugenholtz P."/>
            <person name="Woyke T."/>
            <person name="Wu D."/>
            <person name="Spring S."/>
            <person name="Lang E."/>
            <person name="Kopitz M."/>
            <person name="Brambilla E."/>
            <person name="Klenk H.-P."/>
            <person name="Eisen J.A."/>
        </authorList>
    </citation>
    <scope>NUCLEOTIDE SEQUENCE [LARGE SCALE GENOMIC DNA]</scope>
    <source>
        <strain evidence="2">ATCC 23117 / DSM 6794 / NBRC 15988 / NCIMB 1366 / Sio-4</strain>
    </source>
</reference>
<dbReference type="GO" id="GO:0016740">
    <property type="term" value="F:transferase activity"/>
    <property type="evidence" value="ECO:0007669"/>
    <property type="project" value="UniProtKB-KW"/>
</dbReference>
<dbReference type="Pfam" id="PF10127">
    <property type="entry name" value="RlaP"/>
    <property type="match status" value="1"/>
</dbReference>
<dbReference type="EMBL" id="CP003345">
    <property type="protein sequence ID" value="AFM05951.1"/>
    <property type="molecule type" value="Genomic_DNA"/>
</dbReference>
<accession>I4APR6</accession>
<protein>
    <submittedName>
        <fullName evidence="1">Putative nucleotidyltransferase</fullName>
    </submittedName>
</protein>
<keyword evidence="2" id="KW-1185">Reference proteome</keyword>
<dbReference type="InterPro" id="IPR018775">
    <property type="entry name" value="RlaP"/>
</dbReference>
<gene>
    <name evidence="1" type="ordered locus">Fleli_3635</name>
</gene>
<organism evidence="1 2">
    <name type="scientific">Bernardetia litoralis (strain ATCC 23117 / DSM 6794 / NBRC 15988 / NCIMB 1366 / Fx l1 / Sio-4)</name>
    <name type="common">Flexibacter litoralis</name>
    <dbReference type="NCBI Taxonomy" id="880071"/>
    <lineage>
        <taxon>Bacteria</taxon>
        <taxon>Pseudomonadati</taxon>
        <taxon>Bacteroidota</taxon>
        <taxon>Cytophagia</taxon>
        <taxon>Cytophagales</taxon>
        <taxon>Bernardetiaceae</taxon>
        <taxon>Bernardetia</taxon>
    </lineage>
</organism>
<name>I4APR6_BERLS</name>
<dbReference type="STRING" id="880071.Fleli_3635"/>
<dbReference type="KEGG" id="fli:Fleli_3635"/>
<evidence type="ECO:0000313" key="2">
    <source>
        <dbReference type="Proteomes" id="UP000006054"/>
    </source>
</evidence>
<dbReference type="AlphaFoldDB" id="I4APR6"/>
<dbReference type="eggNOG" id="COG3541">
    <property type="taxonomic scope" value="Bacteria"/>
</dbReference>
<dbReference type="PANTHER" id="PTHR34817:SF2">
    <property type="entry name" value="NUCLEOTIDYLTRANSFERASE"/>
    <property type="match status" value="1"/>
</dbReference>
<dbReference type="PATRIC" id="fig|880071.3.peg.3641"/>
<dbReference type="OrthoDB" id="9796845at2"/>
<sequence length="240" mass="28175">MELEKNIKILYACESGSRAWGFGSPDSDYDVRFFFIHQKEKYLSVSSPLDSIDRFFDNDVDLSAWEIKKALGLLLKSNATPFEWLQSPILYRKNDKTEKFRNEFWELSKKYFSAKTLIFHYLGIAKGMLSKIENNQISIKKYFYILRPVLAAYYIKTKNEAAPMEFKFLVENLDNQAIKEAIKNLWKEKLIAKEGDKIEIPAFIHSFIKTQISECGLYASNLKREEKNSEPLNEFFRNLL</sequence>
<evidence type="ECO:0000313" key="1">
    <source>
        <dbReference type="EMBL" id="AFM05951.1"/>
    </source>
</evidence>
<dbReference type="PANTHER" id="PTHR34817">
    <property type="entry name" value="NUCLEOTIDYLTRANSFERASE"/>
    <property type="match status" value="1"/>
</dbReference>
<keyword evidence="1" id="KW-0808">Transferase</keyword>
<dbReference type="RefSeq" id="WP_014799375.1">
    <property type="nucleotide sequence ID" value="NC_018018.1"/>
</dbReference>
<dbReference type="HOGENOM" id="CLU_084690_0_0_10"/>
<dbReference type="Proteomes" id="UP000006054">
    <property type="component" value="Chromosome"/>
</dbReference>
<proteinExistence type="predicted"/>